<dbReference type="GO" id="GO:0016798">
    <property type="term" value="F:hydrolase activity, acting on glycosyl bonds"/>
    <property type="evidence" value="ECO:0007669"/>
    <property type="project" value="UniProtKB-KW"/>
</dbReference>
<accession>A0A846Z2C3</accession>
<evidence type="ECO:0000256" key="2">
    <source>
        <dbReference type="ARBA" id="ARBA00022801"/>
    </source>
</evidence>
<dbReference type="AlphaFoldDB" id="A0A846Z2C3"/>
<keyword evidence="7" id="KW-1185">Reference proteome</keyword>
<gene>
    <name evidence="6" type="ORF">HGB48_27465</name>
</gene>
<evidence type="ECO:0000256" key="4">
    <source>
        <dbReference type="SAM" id="Phobius"/>
    </source>
</evidence>
<evidence type="ECO:0000256" key="1">
    <source>
        <dbReference type="ARBA" id="ARBA00008875"/>
    </source>
</evidence>
<evidence type="ECO:0000256" key="3">
    <source>
        <dbReference type="ARBA" id="ARBA00023295"/>
    </source>
</evidence>
<dbReference type="PROSITE" id="PS50231">
    <property type="entry name" value="RICIN_B_LECTIN"/>
    <property type="match status" value="1"/>
</dbReference>
<dbReference type="SUPFAM" id="SSF51445">
    <property type="entry name" value="(Trans)glycosidases"/>
    <property type="match status" value="1"/>
</dbReference>
<dbReference type="Gene3D" id="2.80.10.50">
    <property type="match status" value="2"/>
</dbReference>
<sequence>MRAIDIPRAQTYASLESIRYRPPSDGTPVRALPEVPPARARTGPLPDRSRAAGRLIACPVIRPRSHREGVTRVDTTLVGRRRVFAAVLAICALVAASVGVLAAPARGADESVAVDFSTAGGAPAYRASGWIYGMTEDASAPADHFYRDVGFRFMRAGGAQLDSPGGWVSGKYDRRWDATRAQILRTRALGGQFVLLVHDLWGADGYPISRFPGDNGDWTDYDAFLTRVINDVRATGVPVQWDLWNEPNITLFWNRPQSQYFELWRRAYQRVRAAFPAHPIVGPSCACVPSTTYAWWNQFLDFVRADNVVPDIVSWHALPGDPVANVAAANTTLDSRGIPHPRPYQINEYGASSEQNPGDGAWYIARLERAGADGLRANWAGGANLHNDLANLLVRDSAGRHLPRGEWWVYRFYGSQTGRIVDVTPSSAYDAFATKADGAAKILVGGGGTTGNLAVALRRLDSTSGIVRNNQVRVVAQRIPYNGGGAVQGPVTVQDSVVTLSNNGTTINLPHSNADDTFTLTLLPPSADSGFQSVAVAQHSQQCLDNTNLSTADGNQQQQYYCEGGDQQLWDFRPVQGAEGAYTVVNRQTGKCLDVNGASTADGAAVQQWTCLNGAANQQFTLRRVAYSGSDLRDYQLVARHSGKCVDVSGVSTAAHAPVIQWTCRPVGQSSPLNQTWRLWGRGA</sequence>
<keyword evidence="4" id="KW-0472">Membrane</keyword>
<name>A0A846Z2C3_9ACTN</name>
<dbReference type="Pfam" id="PF14200">
    <property type="entry name" value="RicinB_lectin_2"/>
    <property type="match status" value="1"/>
</dbReference>
<feature type="domain" description="Ricin B lectin" evidence="5">
    <location>
        <begin position="529"/>
        <end position="680"/>
    </location>
</feature>
<dbReference type="SUPFAM" id="SSF50370">
    <property type="entry name" value="Ricin B-like lectins"/>
    <property type="match status" value="1"/>
</dbReference>
<keyword evidence="4" id="KW-1133">Transmembrane helix</keyword>
<reference evidence="6 7" key="1">
    <citation type="submission" date="2020-04" db="EMBL/GenBank/DDBJ databases">
        <title>MicrobeNet Type strains.</title>
        <authorList>
            <person name="Nicholson A.C."/>
        </authorList>
    </citation>
    <scope>NUCLEOTIDE SEQUENCE [LARGE SCALE GENOMIC DNA]</scope>
    <source>
        <strain evidence="6 7">ATCC BAA-277</strain>
    </source>
</reference>
<feature type="transmembrane region" description="Helical" evidence="4">
    <location>
        <begin position="83"/>
        <end position="103"/>
    </location>
</feature>
<organism evidence="6 7">
    <name type="scientific">Actinomadura latina</name>
    <dbReference type="NCBI Taxonomy" id="163603"/>
    <lineage>
        <taxon>Bacteria</taxon>
        <taxon>Bacillati</taxon>
        <taxon>Actinomycetota</taxon>
        <taxon>Actinomycetes</taxon>
        <taxon>Streptosporangiales</taxon>
        <taxon>Thermomonosporaceae</taxon>
        <taxon>Actinomadura</taxon>
    </lineage>
</organism>
<dbReference type="EMBL" id="JAAXPI010000054">
    <property type="protein sequence ID" value="NKZ07440.1"/>
    <property type="molecule type" value="Genomic_DNA"/>
</dbReference>
<dbReference type="InterPro" id="IPR017853">
    <property type="entry name" value="GH"/>
</dbReference>
<comment type="caution">
    <text evidence="6">The sequence shown here is derived from an EMBL/GenBank/DDBJ whole genome shotgun (WGS) entry which is preliminary data.</text>
</comment>
<evidence type="ECO:0000313" key="6">
    <source>
        <dbReference type="EMBL" id="NKZ07440.1"/>
    </source>
</evidence>
<keyword evidence="4" id="KW-0812">Transmembrane</keyword>
<dbReference type="InterPro" id="IPR035992">
    <property type="entry name" value="Ricin_B-like_lectins"/>
</dbReference>
<keyword evidence="3" id="KW-0326">Glycosidase</keyword>
<dbReference type="SMART" id="SM00458">
    <property type="entry name" value="RICIN"/>
    <property type="match status" value="1"/>
</dbReference>
<proteinExistence type="inferred from homology"/>
<evidence type="ECO:0000313" key="7">
    <source>
        <dbReference type="Proteomes" id="UP000579250"/>
    </source>
</evidence>
<dbReference type="Proteomes" id="UP000579250">
    <property type="component" value="Unassembled WGS sequence"/>
</dbReference>
<dbReference type="CDD" id="cd00161">
    <property type="entry name" value="beta-trefoil_Ricin-like"/>
    <property type="match status" value="1"/>
</dbReference>
<evidence type="ECO:0000259" key="5">
    <source>
        <dbReference type="SMART" id="SM00458"/>
    </source>
</evidence>
<protein>
    <submittedName>
        <fullName evidence="6">Beta-xylosidase</fullName>
    </submittedName>
</protein>
<dbReference type="InterPro" id="IPR000772">
    <property type="entry name" value="Ricin_B_lectin"/>
</dbReference>
<comment type="similarity">
    <text evidence="1">Belongs to the glycosyl hydrolase 39 family.</text>
</comment>
<dbReference type="Gene3D" id="3.20.20.80">
    <property type="entry name" value="Glycosidases"/>
    <property type="match status" value="1"/>
</dbReference>
<dbReference type="InterPro" id="IPR049166">
    <property type="entry name" value="GH39_cat"/>
</dbReference>
<dbReference type="Pfam" id="PF01229">
    <property type="entry name" value="Glyco_hydro_39"/>
    <property type="match status" value="1"/>
</dbReference>
<keyword evidence="2" id="KW-0378">Hydrolase</keyword>